<dbReference type="Pfam" id="PF01061">
    <property type="entry name" value="ABC2_membrane"/>
    <property type="match status" value="4"/>
</dbReference>
<feature type="transmembrane region" description="Helical" evidence="10">
    <location>
        <begin position="2178"/>
        <end position="2196"/>
    </location>
</feature>
<feature type="transmembrane region" description="Helical" evidence="10">
    <location>
        <begin position="410"/>
        <end position="429"/>
    </location>
</feature>
<dbReference type="Pfam" id="PF08370">
    <property type="entry name" value="PDR_assoc"/>
    <property type="match status" value="1"/>
</dbReference>
<sequence>MAELVGRDDIESLRIELSELGRSFRASLRRFSFNIRSGSIANSSGRRDYYNDFSFAEDDHTNHNNNDEETVLQWSTLERLPTVQRIRSSLFDENADGKKKRMVDVTMLGATERHLFIEKMIRHIEHDNLKLLWKIRQRIDNTGIELPTVEVRYSNVSVEAECEVVNGKPLPTLWNTVKSIILDIARVSGFKGNKTKIRIINDVSGVIKPGRKDQAQYWCQNEENYVYNSVDALSRKFDESPYGKNLREEISKTFLRSEIHENAISFSKYSIPKWELFRACMSREFLLLKRNSFLYVFKTFQILIIASVTMTVFLRTRLGVDIFHANAYLGALFYSLIILLIDAIPELSMTLSRLGIFYKQKELCFYPAWAYAIPSAILKIPLSLLESLLWTSLTYYVIGYSPEVGRFFRQLLLFFALHMTSLSMFRFIASVCRTVVTSTAVSSFAIFFTTLFGGFLIARPSMPAWLKWGFWLSPMTYAEIGLALNEFLSPRWQKPLPTNTTPGIQTLESRGLKFQGHYYWISIGALFGFSVLFNVGYILALSFLKAPVSRAIISSEKLSQMQGSNESSGVDTKQVSERTTAIESNQGRMVLPFEPLAIVFQDLQYFIETPAAMKEHGFMNKKLQLLRDITGALRPGVLTALMGVSGAGKTTLLDVLAGRKTSGFVEGEIRIGGFPKVQRTFARISGYCEQTDIHSPQITVEESVVFSAWLRLQPQIDSTTKYEFVKEVLETIELDDIKDSLVGVPGISGLSTEQRKRLTIAVELVANPSIIFMDEPTTGLDARAAAIVMRAIKNVADTGRTIVCTIHQPNIDIFESFDELILLKSGGRLTYAGPLGQQSSQVIEYFESIPGVPKIRDNYNPATWILEVTSTSSEAELGLDFAEIYKKSTLYLNNVELVKKMSIPPPGSKDLDFPTRFSQNGWGQFKACLWKQYWSYWRSPSYNLIRLTFMTVASLCFGALLWKKGKKLDNQQSLFNIFGLMFSSVIFCGINNSTSVLPYVSTERGVLYRERFAGMYASWAYAFAQVTVEIPYICAQAVIYTVITYPMVGYFGAAYKVFWYFYAMFCSLLCYNYLGMLLVAITPSFPVAAILQSTFYTMMNLFAGFLVPLPASDDEEAVQWAALQRLHTGQRIRSSLFDVINEDGQSSSRRRVVDVTRLDSRERHLFLKKLIPNVQHDNLKLLRQIRTRLQGVGINLPTVEVRYKNVCVEAECEVVSGKPLPTLWNTFKSMFLDIARLSGFKGNRSKSQIISDVSGIIKPGRMTLLLGPPGCGKTSLLKAVSGNPDEYLKVTGQITCNGYELTEFVPQKTLAYISQLDMHIPEMTVRETLDFSSCCLGVGSREAIMAELVRREKEAVIFPDLDVDTFMKAISVGGQKTTLQSDYILKMLGLDICANTLVGDGMRRGISGGEKKRLTTGEILVGPSRALFMDEISNGLDSSTTYQIISFCQQLAHFSDATILMSLLQPAPETFDLFDDIILMAEGRIIYHGPKRTVLEFFESCGFTCPGRKGVADFLQEVISSKDQAQYWCSREEDYVYHSADMFSRKFQESTYGKNLIEELSNPFSTSQSQYNALDFSKYSISRWDFFKACTSREFLIMKRNTFLYVFKLVQILIIASLMMTVFIRTRLGVNILHANDYLGVILGLCNSIYHLKVPLSMLEALLWTSLTYYVIGYSPEVGRFLRQLLLFFAWHMASMSMFRLIASISHSVVTSAAVGSFATFFPPFFSGFLISRASMSSWLKWIFWLSPATYGELGLALNEFLSPRWQKEETPSKAMNAAPVSRAMISSEKLVKMKGSIASNGLDTTRSLDAEKSSENSSPGKVVLPFEPLTFVFQDLQYFVEIPARIKEQDFTRKKLQLLQDITGVLRPGVLTALMGVTGAGKTTLLDVLAGRKNIGFVKGEIKTGGFPKVQRTFARISGYCEQTDIHTAHITVEESVVFSAWLRLHPQIDPKTKSEFVKQVLETTELECIKDSLVGIRGVSGLSTEQRKRLTIAVELVANPSIIFMDEPTTGLDARAAAIVMRAIRNVADTGRTIVCTIHQPSIDIFESFDELILLKTGGRLTYVGPLGEQSSRVVEYFEGIPGVPKIKNNHNPATWLLEVTSTSSEAELGVDFAEIYKTSTLYQDNIELVKRMSIPPPDVNSHDFPTRFAQNGWGQFKACLWKQHLSYWRSPSYNFVRLIFMLASSLVFAALLWKKGQELDNQQSLIDILGLMYSCVLFNGISNGSSVLLMSTQSEEFFIEKDSQECTLLGLMHWHRLQWRYLIALLKQESSQSSRPRIPKWWIWLYYMVPTSWSIKGMFVAQYGDIHTPIKVFGGTKTVARFLSDYYGFHQHQLPLVAVILTLYPIVLAVLFAFCIAKLNFQKR</sequence>
<keyword evidence="6" id="KW-0547">Nucleotide-binding</keyword>
<evidence type="ECO:0000256" key="1">
    <source>
        <dbReference type="ARBA" id="ARBA00004141"/>
    </source>
</evidence>
<evidence type="ECO:0000313" key="13">
    <source>
        <dbReference type="Proteomes" id="UP001161247"/>
    </source>
</evidence>
<dbReference type="Gene3D" id="3.40.50.300">
    <property type="entry name" value="P-loop containing nucleotide triphosphate hydrolases"/>
    <property type="match status" value="3"/>
</dbReference>
<feature type="transmembrane region" description="Helical" evidence="10">
    <location>
        <begin position="435"/>
        <end position="458"/>
    </location>
</feature>
<feature type="transmembrane region" description="Helical" evidence="10">
    <location>
        <begin position="518"/>
        <end position="544"/>
    </location>
</feature>
<proteinExistence type="inferred from homology"/>
<feature type="transmembrane region" description="Helical" evidence="10">
    <location>
        <begin position="1603"/>
        <end position="1624"/>
    </location>
</feature>
<dbReference type="PANTHER" id="PTHR19241">
    <property type="entry name" value="ATP-BINDING CASSETTE TRANSPORTER"/>
    <property type="match status" value="1"/>
</dbReference>
<keyword evidence="7" id="KW-0067">ATP-binding</keyword>
<dbReference type="InterPro" id="IPR013525">
    <property type="entry name" value="ABC2_TM"/>
</dbReference>
<dbReference type="InterPro" id="IPR013581">
    <property type="entry name" value="PDR_assoc"/>
</dbReference>
<dbReference type="GO" id="GO:0016887">
    <property type="term" value="F:ATP hydrolysis activity"/>
    <property type="evidence" value="ECO:0007669"/>
    <property type="project" value="InterPro"/>
</dbReference>
<dbReference type="Pfam" id="PF00005">
    <property type="entry name" value="ABC_tran"/>
    <property type="match status" value="3"/>
</dbReference>
<dbReference type="FunFam" id="3.40.50.300:FF:000059">
    <property type="entry name" value="ABC transporter G family member 40"/>
    <property type="match status" value="1"/>
</dbReference>
<feature type="domain" description="ABC transporter" evidence="11">
    <location>
        <begin position="598"/>
        <end position="850"/>
    </location>
</feature>
<keyword evidence="9 10" id="KW-0472">Membrane</keyword>
<evidence type="ECO:0000256" key="3">
    <source>
        <dbReference type="ARBA" id="ARBA00022448"/>
    </source>
</evidence>
<name>A0AAV1D1A6_OLDCO</name>
<keyword evidence="4 10" id="KW-0812">Transmembrane</keyword>
<feature type="transmembrane region" description="Helical" evidence="10">
    <location>
        <begin position="2337"/>
        <end position="2360"/>
    </location>
</feature>
<evidence type="ECO:0000256" key="4">
    <source>
        <dbReference type="ARBA" id="ARBA00022692"/>
    </source>
</evidence>
<reference evidence="12" key="1">
    <citation type="submission" date="2023-03" db="EMBL/GenBank/DDBJ databases">
        <authorList>
            <person name="Julca I."/>
        </authorList>
    </citation>
    <scope>NUCLEOTIDE SEQUENCE</scope>
</reference>
<dbReference type="Pfam" id="PF19055">
    <property type="entry name" value="ABC2_membrane_7"/>
    <property type="match status" value="2"/>
</dbReference>
<feature type="transmembrane region" description="Helical" evidence="10">
    <location>
        <begin position="2208"/>
        <end position="2232"/>
    </location>
</feature>
<evidence type="ECO:0000313" key="12">
    <source>
        <dbReference type="EMBL" id="CAI9101371.1"/>
    </source>
</evidence>
<dbReference type="InterPro" id="IPR003439">
    <property type="entry name" value="ABC_transporter-like_ATP-bd"/>
</dbReference>
<evidence type="ECO:0000256" key="9">
    <source>
        <dbReference type="ARBA" id="ARBA00023136"/>
    </source>
</evidence>
<feature type="transmembrane region" description="Helical" evidence="10">
    <location>
        <begin position="326"/>
        <end position="344"/>
    </location>
</feature>
<feature type="transmembrane region" description="Helical" evidence="10">
    <location>
        <begin position="974"/>
        <end position="999"/>
    </location>
</feature>
<organism evidence="12 13">
    <name type="scientific">Oldenlandia corymbosa var. corymbosa</name>
    <dbReference type="NCBI Taxonomy" id="529605"/>
    <lineage>
        <taxon>Eukaryota</taxon>
        <taxon>Viridiplantae</taxon>
        <taxon>Streptophyta</taxon>
        <taxon>Embryophyta</taxon>
        <taxon>Tracheophyta</taxon>
        <taxon>Spermatophyta</taxon>
        <taxon>Magnoliopsida</taxon>
        <taxon>eudicotyledons</taxon>
        <taxon>Gunneridae</taxon>
        <taxon>Pentapetalae</taxon>
        <taxon>asterids</taxon>
        <taxon>lamiids</taxon>
        <taxon>Gentianales</taxon>
        <taxon>Rubiaceae</taxon>
        <taxon>Rubioideae</taxon>
        <taxon>Spermacoceae</taxon>
        <taxon>Hedyotis-Oldenlandia complex</taxon>
        <taxon>Oldenlandia</taxon>
    </lineage>
</organism>
<dbReference type="Proteomes" id="UP001161247">
    <property type="component" value="Chromosome 4"/>
</dbReference>
<dbReference type="PROSITE" id="PS50893">
    <property type="entry name" value="ABC_TRANSPORTER_2"/>
    <property type="match status" value="3"/>
</dbReference>
<evidence type="ECO:0000256" key="2">
    <source>
        <dbReference type="ARBA" id="ARBA00006012"/>
    </source>
</evidence>
<dbReference type="SMART" id="SM00382">
    <property type="entry name" value="AAA"/>
    <property type="match status" value="3"/>
</dbReference>
<evidence type="ECO:0000256" key="8">
    <source>
        <dbReference type="ARBA" id="ARBA00022989"/>
    </source>
</evidence>
<gene>
    <name evidence="12" type="ORF">OLC1_LOCUS10969</name>
</gene>
<dbReference type="InterPro" id="IPR003593">
    <property type="entry name" value="AAA+_ATPase"/>
</dbReference>
<feature type="transmembrane region" description="Helical" evidence="10">
    <location>
        <begin position="1057"/>
        <end position="1081"/>
    </location>
</feature>
<feature type="transmembrane region" description="Helical" evidence="10">
    <location>
        <begin position="1654"/>
        <end position="1673"/>
    </location>
</feature>
<protein>
    <submittedName>
        <fullName evidence="12">OLC1v1038677C1</fullName>
    </submittedName>
</protein>
<evidence type="ECO:0000259" key="11">
    <source>
        <dbReference type="PROSITE" id="PS50893"/>
    </source>
</evidence>
<feature type="transmembrane region" description="Helical" evidence="10">
    <location>
        <begin position="2284"/>
        <end position="2304"/>
    </location>
</feature>
<feature type="transmembrane region" description="Helical" evidence="10">
    <location>
        <begin position="1685"/>
        <end position="1703"/>
    </location>
</feature>
<feature type="domain" description="ABC transporter" evidence="11">
    <location>
        <begin position="1845"/>
        <end position="2085"/>
    </location>
</feature>
<dbReference type="GO" id="GO:0005524">
    <property type="term" value="F:ATP binding"/>
    <property type="evidence" value="ECO:0007669"/>
    <property type="project" value="UniProtKB-KW"/>
</dbReference>
<dbReference type="SUPFAM" id="SSF52540">
    <property type="entry name" value="P-loop containing nucleoside triphosphate hydrolases"/>
    <property type="match status" value="3"/>
</dbReference>
<comment type="similarity">
    <text evidence="2">Belongs to the ABC transporter superfamily. ABCG family. PDR (TC 3.A.1.205) subfamily.</text>
</comment>
<evidence type="ECO:0000256" key="10">
    <source>
        <dbReference type="SAM" id="Phobius"/>
    </source>
</evidence>
<dbReference type="InterPro" id="IPR043926">
    <property type="entry name" value="ABCG_dom"/>
</dbReference>
<keyword evidence="8 10" id="KW-1133">Transmembrane helix</keyword>
<evidence type="ECO:0000256" key="6">
    <source>
        <dbReference type="ARBA" id="ARBA00022741"/>
    </source>
</evidence>
<dbReference type="FunFam" id="3.40.50.300:FF:000532">
    <property type="entry name" value="ABC transporter G family member 34"/>
    <property type="match status" value="1"/>
</dbReference>
<dbReference type="InterPro" id="IPR034003">
    <property type="entry name" value="ABCG_PDR_2"/>
</dbReference>
<dbReference type="CDD" id="cd03232">
    <property type="entry name" value="ABCG_PDR_domain2"/>
    <property type="match status" value="2"/>
</dbReference>
<dbReference type="InterPro" id="IPR027417">
    <property type="entry name" value="P-loop_NTPase"/>
</dbReference>
<dbReference type="GO" id="GO:0140359">
    <property type="term" value="F:ABC-type transporter activity"/>
    <property type="evidence" value="ECO:0007669"/>
    <property type="project" value="InterPro"/>
</dbReference>
<feature type="transmembrane region" description="Helical" evidence="10">
    <location>
        <begin position="293"/>
        <end position="314"/>
    </location>
</feature>
<feature type="transmembrane region" description="Helical" evidence="10">
    <location>
        <begin position="1019"/>
        <end position="1045"/>
    </location>
</feature>
<dbReference type="EMBL" id="OX459121">
    <property type="protein sequence ID" value="CAI9101371.1"/>
    <property type="molecule type" value="Genomic_DNA"/>
</dbReference>
<keyword evidence="3" id="KW-0813">Transport</keyword>
<feature type="domain" description="ABC transporter" evidence="11">
    <location>
        <begin position="1229"/>
        <end position="1507"/>
    </location>
</feature>
<dbReference type="FunFam" id="3.40.50.300:FF:000157">
    <property type="entry name" value="ABC transporter G family member 34"/>
    <property type="match status" value="1"/>
</dbReference>
<evidence type="ECO:0000256" key="5">
    <source>
        <dbReference type="ARBA" id="ARBA00022737"/>
    </source>
</evidence>
<dbReference type="GO" id="GO:0005886">
    <property type="term" value="C:plasma membrane"/>
    <property type="evidence" value="ECO:0007669"/>
    <property type="project" value="UniProtKB-ARBA"/>
</dbReference>
<keyword evidence="13" id="KW-1185">Reference proteome</keyword>
<evidence type="ECO:0000256" key="7">
    <source>
        <dbReference type="ARBA" id="ARBA00022840"/>
    </source>
</evidence>
<comment type="subcellular location">
    <subcellularLocation>
        <location evidence="1">Membrane</location>
        <topology evidence="1">Multi-pass membrane protein</topology>
    </subcellularLocation>
</comment>
<accession>A0AAV1D1A6</accession>
<feature type="transmembrane region" description="Helical" evidence="10">
    <location>
        <begin position="944"/>
        <end position="962"/>
    </location>
</feature>
<feature type="transmembrane region" description="Helical" evidence="10">
    <location>
        <begin position="1709"/>
        <end position="1731"/>
    </location>
</feature>
<keyword evidence="5" id="KW-0677">Repeat</keyword>